<sequence length="236" mass="26226">MRRIVFLDTETTHLDERFGNLWEAALIVRNPALPDMRDVESWWQVRPDLVTADPASVQVGNYYERSRLTGKPVGAAVELSCVDADDPQAPLAHTNTSGKPARFGDLLLHMDAFAVAAALARTLNGATIVANNPAFDRKHLDAFLRSHGQILTAHHRMIDVRALAIGYVIGRLRGRALADEFEPETAPYVNDWLDGTTDHLDWRALGVHQSIDDRHTALGDARLVRDVYDAVYGKRA</sequence>
<organism evidence="1 2">
    <name type="scientific">Planotetraspora phitsanulokensis</name>
    <dbReference type="NCBI Taxonomy" id="575192"/>
    <lineage>
        <taxon>Bacteria</taxon>
        <taxon>Bacillati</taxon>
        <taxon>Actinomycetota</taxon>
        <taxon>Actinomycetes</taxon>
        <taxon>Streptosporangiales</taxon>
        <taxon>Streptosporangiaceae</taxon>
        <taxon>Planotetraspora</taxon>
    </lineage>
</organism>
<dbReference type="InterPro" id="IPR012337">
    <property type="entry name" value="RNaseH-like_sf"/>
</dbReference>
<dbReference type="InterPro" id="IPR036397">
    <property type="entry name" value="RNaseH_sf"/>
</dbReference>
<keyword evidence="2" id="KW-1185">Reference proteome</keyword>
<dbReference type="AlphaFoldDB" id="A0A8J3XIY5"/>
<accession>A0A8J3XIY5</accession>
<dbReference type="Gene3D" id="3.30.420.10">
    <property type="entry name" value="Ribonuclease H-like superfamily/Ribonuclease H"/>
    <property type="match status" value="1"/>
</dbReference>
<evidence type="ECO:0000313" key="2">
    <source>
        <dbReference type="Proteomes" id="UP000622547"/>
    </source>
</evidence>
<reference evidence="1 2" key="1">
    <citation type="submission" date="2021-01" db="EMBL/GenBank/DDBJ databases">
        <title>Whole genome shotgun sequence of Planotetraspora phitsanulokensis NBRC 104273.</title>
        <authorList>
            <person name="Komaki H."/>
            <person name="Tamura T."/>
        </authorList>
    </citation>
    <scope>NUCLEOTIDE SEQUENCE [LARGE SCALE GENOMIC DNA]</scope>
    <source>
        <strain evidence="1 2">NBRC 104273</strain>
    </source>
</reference>
<comment type="caution">
    <text evidence="1">The sequence shown here is derived from an EMBL/GenBank/DDBJ whole genome shotgun (WGS) entry which is preliminary data.</text>
</comment>
<evidence type="ECO:0000313" key="1">
    <source>
        <dbReference type="EMBL" id="GII42859.1"/>
    </source>
</evidence>
<dbReference type="EMBL" id="BOOP01000048">
    <property type="protein sequence ID" value="GII42859.1"/>
    <property type="molecule type" value="Genomic_DNA"/>
</dbReference>
<protein>
    <recommendedName>
        <fullName evidence="3">Exonuclease domain-containing protein</fullName>
    </recommendedName>
</protein>
<dbReference type="SUPFAM" id="SSF53098">
    <property type="entry name" value="Ribonuclease H-like"/>
    <property type="match status" value="1"/>
</dbReference>
<dbReference type="RefSeq" id="WP_204078272.1">
    <property type="nucleotide sequence ID" value="NZ_BOOP01000048.1"/>
</dbReference>
<name>A0A8J3XIY5_9ACTN</name>
<gene>
    <name evidence="1" type="ORF">Pph01_78620</name>
</gene>
<dbReference type="GO" id="GO:0003676">
    <property type="term" value="F:nucleic acid binding"/>
    <property type="evidence" value="ECO:0007669"/>
    <property type="project" value="InterPro"/>
</dbReference>
<evidence type="ECO:0008006" key="3">
    <source>
        <dbReference type="Google" id="ProtNLM"/>
    </source>
</evidence>
<dbReference type="Proteomes" id="UP000622547">
    <property type="component" value="Unassembled WGS sequence"/>
</dbReference>
<proteinExistence type="predicted"/>